<comment type="function">
    <text evidence="9">Catalyzes the ATP-dependent phosphorylation of N-acetyl-L-glutamate.</text>
</comment>
<evidence type="ECO:0000313" key="12">
    <source>
        <dbReference type="Proteomes" id="UP000287766"/>
    </source>
</evidence>
<dbReference type="GO" id="GO:0005737">
    <property type="term" value="C:cytoplasm"/>
    <property type="evidence" value="ECO:0007669"/>
    <property type="project" value="UniProtKB-SubCell"/>
</dbReference>
<dbReference type="HAMAP" id="MF_00082">
    <property type="entry name" value="ArgB"/>
    <property type="match status" value="1"/>
</dbReference>
<evidence type="ECO:0000313" key="11">
    <source>
        <dbReference type="EMBL" id="RUO38992.1"/>
    </source>
</evidence>
<dbReference type="InterPro" id="IPR036393">
    <property type="entry name" value="AceGlu_kinase-like_sf"/>
</dbReference>
<accession>A0A7Z6ZS14</accession>
<dbReference type="PIRSF" id="PIRSF000728">
    <property type="entry name" value="NAGK"/>
    <property type="match status" value="1"/>
</dbReference>
<evidence type="ECO:0000256" key="2">
    <source>
        <dbReference type="ARBA" id="ARBA00022571"/>
    </source>
</evidence>
<feature type="binding site" evidence="9">
    <location>
        <position position="155"/>
    </location>
    <ligand>
        <name>substrate</name>
    </ligand>
</feature>
<keyword evidence="9" id="KW-0963">Cytoplasm</keyword>
<evidence type="ECO:0000256" key="6">
    <source>
        <dbReference type="ARBA" id="ARBA00022777"/>
    </source>
</evidence>
<feature type="site" description="Transition state stabilizer" evidence="9">
    <location>
        <position position="214"/>
    </location>
</feature>
<evidence type="ECO:0000256" key="5">
    <source>
        <dbReference type="ARBA" id="ARBA00022741"/>
    </source>
</evidence>
<dbReference type="GO" id="GO:0003991">
    <property type="term" value="F:acetylglutamate kinase activity"/>
    <property type="evidence" value="ECO:0007669"/>
    <property type="project" value="UniProtKB-UniRule"/>
</dbReference>
<dbReference type="RefSeq" id="WP_169931592.1">
    <property type="nucleotide sequence ID" value="NZ_PIPR01000004.1"/>
</dbReference>
<keyword evidence="3 9" id="KW-0028">Amino-acid biosynthesis</keyword>
<keyword evidence="5 9" id="KW-0547">Nucleotide-binding</keyword>
<protein>
    <recommendedName>
        <fullName evidence="9">Acetylglutamate kinase</fullName>
        <ecNumber evidence="9">2.7.2.8</ecNumber>
    </recommendedName>
    <alternativeName>
        <fullName evidence="9">N-acetyl-L-glutamate 5-phosphotransferase</fullName>
    </alternativeName>
    <alternativeName>
        <fullName evidence="9">NAG kinase</fullName>
        <shortName evidence="9">NAGK</shortName>
    </alternativeName>
</protein>
<keyword evidence="2 9" id="KW-0055">Arginine biosynthesis</keyword>
<comment type="subcellular location">
    <subcellularLocation>
        <location evidence="9">Cytoplasm</location>
    </subcellularLocation>
</comment>
<dbReference type="Gene3D" id="3.40.1160.10">
    <property type="entry name" value="Acetylglutamate kinase-like"/>
    <property type="match status" value="1"/>
</dbReference>
<dbReference type="PANTHER" id="PTHR23342">
    <property type="entry name" value="N-ACETYLGLUTAMATE SYNTHASE"/>
    <property type="match status" value="1"/>
</dbReference>
<evidence type="ECO:0000259" key="10">
    <source>
        <dbReference type="Pfam" id="PF00696"/>
    </source>
</evidence>
<reference evidence="12" key="1">
    <citation type="journal article" date="2018" name="Front. Microbiol.">
        <title>Genome-Based Analysis Reveals the Taxonomy and Diversity of the Family Idiomarinaceae.</title>
        <authorList>
            <person name="Liu Y."/>
            <person name="Lai Q."/>
            <person name="Shao Z."/>
        </authorList>
    </citation>
    <scope>NUCLEOTIDE SEQUENCE [LARGE SCALE GENOMIC DNA]</scope>
    <source>
        <strain evidence="12">KYW314</strain>
    </source>
</reference>
<dbReference type="EC" id="2.7.2.8" evidence="9"/>
<feature type="binding site" evidence="9">
    <location>
        <begin position="42"/>
        <end position="43"/>
    </location>
    <ligand>
        <name>substrate</name>
    </ligand>
</feature>
<keyword evidence="4 9" id="KW-0808">Transferase</keyword>
<evidence type="ECO:0000256" key="3">
    <source>
        <dbReference type="ARBA" id="ARBA00022605"/>
    </source>
</evidence>
<keyword evidence="7 9" id="KW-0067">ATP-binding</keyword>
<evidence type="ECO:0000256" key="8">
    <source>
        <dbReference type="ARBA" id="ARBA00048141"/>
    </source>
</evidence>
<comment type="similarity">
    <text evidence="9">Belongs to the acetylglutamate kinase family. ArgB subfamily.</text>
</comment>
<dbReference type="PANTHER" id="PTHR23342:SF0">
    <property type="entry name" value="N-ACETYLGLUTAMATE SYNTHASE, MITOCHONDRIAL"/>
    <property type="match status" value="1"/>
</dbReference>
<feature type="domain" description="Aspartate/glutamate/uridylate kinase" evidence="10">
    <location>
        <begin position="5"/>
        <end position="231"/>
    </location>
</feature>
<keyword evidence="12" id="KW-1185">Reference proteome</keyword>
<feature type="site" description="Transition state stabilizer" evidence="9">
    <location>
        <position position="8"/>
    </location>
</feature>
<sequence length="256" mass="26540">MTTPLVIKLGGRALQDATALEHVLTILVRLAAIRTLVVVHGGGDQVQKQLEQLGFQSAKVAGQRVTLESHMPIVAGVLAGDVNSALCAVGQKLGLNTVGLTLFAGHSIRCSINSELGAVGNPEPNDATLLQLLLDQNFVPVISSIGVSVEGQRLNVNADLAAAAVAQLLHADLILLTDVPGILDQQGQLIDTIRADQAEALLADGTIRDGMVVKLNAALAAAKASRRSIAVAGWQDATALTRLAKGEAAGTRIRID</sequence>
<comment type="pathway">
    <text evidence="1 9">Amino-acid biosynthesis; L-arginine biosynthesis; N(2)-acetyl-L-ornithine from L-glutamate: step 2/4.</text>
</comment>
<comment type="catalytic activity">
    <reaction evidence="8 9">
        <text>N-acetyl-L-glutamate + ATP = N-acetyl-L-glutamyl 5-phosphate + ADP</text>
        <dbReference type="Rhea" id="RHEA:14629"/>
        <dbReference type="ChEBI" id="CHEBI:30616"/>
        <dbReference type="ChEBI" id="CHEBI:44337"/>
        <dbReference type="ChEBI" id="CHEBI:57936"/>
        <dbReference type="ChEBI" id="CHEBI:456216"/>
        <dbReference type="EC" id="2.7.2.8"/>
    </reaction>
</comment>
<dbReference type="InterPro" id="IPR001048">
    <property type="entry name" value="Asp/Glu/Uridylate_kinase"/>
</dbReference>
<proteinExistence type="inferred from homology"/>
<evidence type="ECO:0000256" key="9">
    <source>
        <dbReference type="HAMAP-Rule" id="MF_00082"/>
    </source>
</evidence>
<dbReference type="Pfam" id="PF00696">
    <property type="entry name" value="AA_kinase"/>
    <property type="match status" value="1"/>
</dbReference>
<dbReference type="NCBIfam" id="TIGR00761">
    <property type="entry name" value="argB"/>
    <property type="match status" value="1"/>
</dbReference>
<feature type="binding site" evidence="9">
    <location>
        <position position="64"/>
    </location>
    <ligand>
        <name>substrate</name>
    </ligand>
</feature>
<name>A0A7Z6ZS14_9GAMM</name>
<keyword evidence="6 9" id="KW-0418">Kinase</keyword>
<dbReference type="GO" id="GO:0005524">
    <property type="term" value="F:ATP binding"/>
    <property type="evidence" value="ECO:0007669"/>
    <property type="project" value="UniProtKB-UniRule"/>
</dbReference>
<comment type="caution">
    <text evidence="11">The sequence shown here is derived from an EMBL/GenBank/DDBJ whole genome shotgun (WGS) entry which is preliminary data.</text>
</comment>
<evidence type="ECO:0000256" key="4">
    <source>
        <dbReference type="ARBA" id="ARBA00022679"/>
    </source>
</evidence>
<dbReference type="GO" id="GO:0042450">
    <property type="term" value="P:L-arginine biosynthetic process via ornithine"/>
    <property type="evidence" value="ECO:0007669"/>
    <property type="project" value="UniProtKB-UniRule"/>
</dbReference>
<organism evidence="11 12">
    <name type="scientific">Pseudidiomarina aestuarii</name>
    <dbReference type="NCBI Taxonomy" id="624146"/>
    <lineage>
        <taxon>Bacteria</taxon>
        <taxon>Pseudomonadati</taxon>
        <taxon>Pseudomonadota</taxon>
        <taxon>Gammaproteobacteria</taxon>
        <taxon>Alteromonadales</taxon>
        <taxon>Idiomarinaceae</taxon>
        <taxon>Pseudidiomarina</taxon>
    </lineage>
</organism>
<dbReference type="SUPFAM" id="SSF53633">
    <property type="entry name" value="Carbamate kinase-like"/>
    <property type="match status" value="1"/>
</dbReference>
<dbReference type="AlphaFoldDB" id="A0A7Z6ZS14"/>
<gene>
    <name evidence="9 11" type="primary">argB</name>
    <name evidence="11" type="ORF">CWE22_11245</name>
</gene>
<dbReference type="InterPro" id="IPR004662">
    <property type="entry name" value="AcgluKinase_fam"/>
</dbReference>
<dbReference type="InterPro" id="IPR037528">
    <property type="entry name" value="ArgB"/>
</dbReference>
<evidence type="ECO:0000256" key="1">
    <source>
        <dbReference type="ARBA" id="ARBA00004828"/>
    </source>
</evidence>
<dbReference type="Proteomes" id="UP000287766">
    <property type="component" value="Unassembled WGS sequence"/>
</dbReference>
<evidence type="ECO:0000256" key="7">
    <source>
        <dbReference type="ARBA" id="ARBA00022840"/>
    </source>
</evidence>
<dbReference type="EMBL" id="PIPR01000004">
    <property type="protein sequence ID" value="RUO38992.1"/>
    <property type="molecule type" value="Genomic_DNA"/>
</dbReference>
<dbReference type="UniPathway" id="UPA00068">
    <property type="reaction ID" value="UER00107"/>
</dbReference>